<evidence type="ECO:0000313" key="1">
    <source>
        <dbReference type="EMBL" id="CAB4794951.1"/>
    </source>
</evidence>
<proteinExistence type="predicted"/>
<accession>A0A6J6XCQ1</accession>
<name>A0A6J6XCQ1_9ZZZZ</name>
<sequence>MRLIALAVLVDLHVVIAIHLHPGCFEAETVGIRHGPDREHGVAGPNHAAVVAAHNDPCPVLVVDKIDAHSPRALEQRHPALEEVHLKHRGHLGIFAGQDLLAADDQGDLATQ</sequence>
<dbReference type="EMBL" id="CAFAAJ010000025">
    <property type="protein sequence ID" value="CAB4794951.1"/>
    <property type="molecule type" value="Genomic_DNA"/>
</dbReference>
<gene>
    <name evidence="1" type="ORF">UFOPK3001_00566</name>
</gene>
<protein>
    <submittedName>
        <fullName evidence="1">Unannotated protein</fullName>
    </submittedName>
</protein>
<reference evidence="1" key="1">
    <citation type="submission" date="2020-05" db="EMBL/GenBank/DDBJ databases">
        <authorList>
            <person name="Chiriac C."/>
            <person name="Salcher M."/>
            <person name="Ghai R."/>
            <person name="Kavagutti S V."/>
        </authorList>
    </citation>
    <scope>NUCLEOTIDE SEQUENCE</scope>
</reference>
<organism evidence="1">
    <name type="scientific">freshwater metagenome</name>
    <dbReference type="NCBI Taxonomy" id="449393"/>
    <lineage>
        <taxon>unclassified sequences</taxon>
        <taxon>metagenomes</taxon>
        <taxon>ecological metagenomes</taxon>
    </lineage>
</organism>
<dbReference type="AlphaFoldDB" id="A0A6J6XCQ1"/>